<dbReference type="Proteomes" id="UP000198723">
    <property type="component" value="Unassembled WGS sequence"/>
</dbReference>
<evidence type="ECO:0000313" key="2">
    <source>
        <dbReference type="EMBL" id="SCB60906.1"/>
    </source>
</evidence>
<sequence>MRMAGAVTRERVWHDLWLAVTGRRRSTEAEAVVDVALRDIDLAAFGGLDSPTGYGIVADRREGRPSRSKRRELRDF</sequence>
<dbReference type="EMBL" id="FMAJ01000013">
    <property type="protein sequence ID" value="SCB60906.1"/>
    <property type="molecule type" value="Genomic_DNA"/>
</dbReference>
<dbReference type="RefSeq" id="WP_092753392.1">
    <property type="nucleotide sequence ID" value="NZ_FMAJ01000013.1"/>
</dbReference>
<organism evidence="2 3">
    <name type="scientific">Rhizobium aethiopicum</name>
    <dbReference type="NCBI Taxonomy" id="1138170"/>
    <lineage>
        <taxon>Bacteria</taxon>
        <taxon>Pseudomonadati</taxon>
        <taxon>Pseudomonadota</taxon>
        <taxon>Alphaproteobacteria</taxon>
        <taxon>Hyphomicrobiales</taxon>
        <taxon>Rhizobiaceae</taxon>
        <taxon>Rhizobium/Agrobacterium group</taxon>
        <taxon>Rhizobium</taxon>
    </lineage>
</organism>
<protein>
    <submittedName>
        <fullName evidence="2">Uncharacterized protein</fullName>
    </submittedName>
</protein>
<name>A0A1C3Y8V1_9HYPH</name>
<feature type="region of interest" description="Disordered" evidence="1">
    <location>
        <begin position="56"/>
        <end position="76"/>
    </location>
</feature>
<evidence type="ECO:0000256" key="1">
    <source>
        <dbReference type="SAM" id="MobiDB-lite"/>
    </source>
</evidence>
<evidence type="ECO:0000313" key="3">
    <source>
        <dbReference type="Proteomes" id="UP000198723"/>
    </source>
</evidence>
<dbReference type="AlphaFoldDB" id="A0A1C3Y8V1"/>
<dbReference type="STRING" id="1138170.GA0061105_113145"/>
<reference evidence="2 3" key="1">
    <citation type="submission" date="2016-08" db="EMBL/GenBank/DDBJ databases">
        <authorList>
            <person name="Seilhamer J.J."/>
        </authorList>
    </citation>
    <scope>NUCLEOTIDE SEQUENCE [LARGE SCALE GENOMIC DNA]</scope>
    <source>
        <strain evidence="2 3">HBR26</strain>
    </source>
</reference>
<accession>A0A1C3Y8V1</accession>
<proteinExistence type="predicted"/>
<feature type="compositionally biased region" description="Basic residues" evidence="1">
    <location>
        <begin position="66"/>
        <end position="76"/>
    </location>
</feature>
<gene>
    <name evidence="2" type="ORF">GA0061105_113145</name>
</gene>